<dbReference type="Pfam" id="PF00072">
    <property type="entry name" value="Response_reg"/>
    <property type="match status" value="1"/>
</dbReference>
<dbReference type="InterPro" id="IPR036097">
    <property type="entry name" value="HisK_dim/P_sf"/>
</dbReference>
<dbReference type="SUPFAM" id="SSF46689">
    <property type="entry name" value="Homeodomain-like"/>
    <property type="match status" value="1"/>
</dbReference>
<dbReference type="PROSITE" id="PS50109">
    <property type="entry name" value="HIS_KIN"/>
    <property type="match status" value="1"/>
</dbReference>
<keyword evidence="7" id="KW-0804">Transcription</keyword>
<dbReference type="GO" id="GO:0043565">
    <property type="term" value="F:sequence-specific DNA binding"/>
    <property type="evidence" value="ECO:0007669"/>
    <property type="project" value="InterPro"/>
</dbReference>
<dbReference type="PROSITE" id="PS50110">
    <property type="entry name" value="RESPONSE_REGULATORY"/>
    <property type="match status" value="1"/>
</dbReference>
<dbReference type="SMART" id="SM00388">
    <property type="entry name" value="HisKA"/>
    <property type="match status" value="1"/>
</dbReference>
<dbReference type="InterPro" id="IPR015943">
    <property type="entry name" value="WD40/YVTN_repeat-like_dom_sf"/>
</dbReference>
<proteinExistence type="predicted"/>
<sequence>MARYIRYINYLLKSDFTTIVFLLCWIVSSGQITDSIGTRIKFNHLNVANGLSQSTVLSIHQDTYGFMWIGTRNGLNLYDTNSFKIFRPTAGDSSSIAGHVIYDIAEDANNNIWIATQNGLSKYDRSLNTFNNYQLFPKATKTIPASTIFIDKNNRIWVGGNFGLLTFDPKNKTFYYPEINNNIPKNINVSSIQEDTDGNLWIGAENFSVYRFHQKTNNWHQLEIKTPTPINSRIEALKIEKNVGLWLGTYGSGLIKIDFSGNLLEHYHQKASGKNIISNDNIRALEFDEKNNLWIGTFNGLNIVDQNGYSKIINYQENNFQGLSHSSIRSLFKDEKGSIWIGTYFGGLNIYDKDNQRFKHFYHIEGDKNSLSFNVIGAFSEDSDGNIYIGTERGGLNILNRKKYTHKKPPTGYDDLTIKSLFHDRNKQLWLGVFKKGLNLYNPINGHLTQYPINQPNYNFLKSTIINDIQQDFKENLWLATDAEGIYKFNLKNKTFIDYPHQKILTERLRYVPVKSIVILKDQQLALATRGQGLIFFNSKTGSIIQKKNFTVKNKDINIEEFNHVYADKNNNLWLSSNGTGLIKYNLNNNKISHFDIKKGLSNNVVQGIMEDADSNIWAITLNGLTKIDIVSDSIVKNYTYASGIPLNEINEGAFYKTINNEFLIGGNNGYIKFNPTSLQNNNYIPKMAFTGIEVMNKAVSPQDDSGVLEKELNKTEKITLSHSQSILTLEFVALSYLKAENNHYKYKLEGFDLDWVYTKDRPRVTYTNLRKGDYTFYAKGSNNDGIWNETPLKLMITVKPPPWQTWWAYIIYTLLIIGGFYIVRSNGIRSAKLKHSLKIEQIEKERWKDVHDLKLKHFMDVSHEFRTPLSLISAPLEEILKEKKIKPKVKSLAKTMDLNVKRLQLLIDQILELRALETGHSKLNLQPINLTMHIEEIINSFKTLADKNNIKLVLNNNSTNDKLVMVDQEKLNKIFFNLIYNAFKFTPSGGEISLIIDSTTTQNHISYTFILKDTGIGIEPEFLPYIFDRFKKKNQMGSGTGIGLALTKSIVEIMKGTIEATSTLGNGTTFTLHLNLNKAITENQVVETTSYALPFPIEQEVLTTQIIDEESTSEKAQILIVEDNLELQNYLNDKLKKNYIIRSASNGKKGLKKAKKYGPDLIISDVMMPEMDGLELCKAIKSDKALCHIPVLLLTAKVSKMNKMEGLETGADAYLAKPFSLEELQIRIKNVLKNQALLQQKYQKLSTPYLKEEKLLNPQDEKLMTAILKVITDNLDQPNFTVEFLGTEAGLSRVHLYRKLKSLTGMNPSEFIRDIRMKNACKLLETQQYKPSDVAYMVGFQDTKYFSICFKKHTGMSPSKYINSKKLKV</sequence>
<keyword evidence="5 12" id="KW-0418">Kinase</keyword>
<evidence type="ECO:0000256" key="6">
    <source>
        <dbReference type="ARBA" id="ARBA00023015"/>
    </source>
</evidence>
<keyword evidence="13" id="KW-1185">Reference proteome</keyword>
<dbReference type="InterPro" id="IPR013783">
    <property type="entry name" value="Ig-like_fold"/>
</dbReference>
<dbReference type="Proteomes" id="UP000270856">
    <property type="component" value="Unassembled WGS sequence"/>
</dbReference>
<dbReference type="SUPFAM" id="SSF47384">
    <property type="entry name" value="Homodimeric domain of signal transducing histidine kinase"/>
    <property type="match status" value="1"/>
</dbReference>
<evidence type="ECO:0000313" key="13">
    <source>
        <dbReference type="Proteomes" id="UP000270856"/>
    </source>
</evidence>
<dbReference type="FunFam" id="3.30.565.10:FF:000006">
    <property type="entry name" value="Sensor histidine kinase WalK"/>
    <property type="match status" value="1"/>
</dbReference>
<evidence type="ECO:0000256" key="8">
    <source>
        <dbReference type="PROSITE-ProRule" id="PRU00169"/>
    </source>
</evidence>
<dbReference type="SUPFAM" id="SSF101898">
    <property type="entry name" value="NHL repeat"/>
    <property type="match status" value="1"/>
</dbReference>
<dbReference type="EMBL" id="RPFJ01000030">
    <property type="protein sequence ID" value="RPD93374.1"/>
    <property type="molecule type" value="Genomic_DNA"/>
</dbReference>
<keyword evidence="4" id="KW-0808">Transferase</keyword>
<gene>
    <name evidence="12" type="ORF">EGM88_12795</name>
</gene>
<comment type="caution">
    <text evidence="12">The sequence shown here is derived from an EMBL/GenBank/DDBJ whole genome shotgun (WGS) entry which is preliminary data.</text>
</comment>
<dbReference type="InterPro" id="IPR011123">
    <property type="entry name" value="Y_Y_Y"/>
</dbReference>
<feature type="domain" description="Response regulatory" evidence="11">
    <location>
        <begin position="1118"/>
        <end position="1233"/>
    </location>
</feature>
<evidence type="ECO:0000259" key="9">
    <source>
        <dbReference type="PROSITE" id="PS01124"/>
    </source>
</evidence>
<dbReference type="Pfam" id="PF00512">
    <property type="entry name" value="HisKA"/>
    <property type="match status" value="1"/>
</dbReference>
<dbReference type="CDD" id="cd00082">
    <property type="entry name" value="HisKA"/>
    <property type="match status" value="1"/>
</dbReference>
<dbReference type="PRINTS" id="PR00344">
    <property type="entry name" value="BCTRLSENSOR"/>
</dbReference>
<evidence type="ECO:0000259" key="10">
    <source>
        <dbReference type="PROSITE" id="PS50109"/>
    </source>
</evidence>
<dbReference type="SUPFAM" id="SSF52172">
    <property type="entry name" value="CheY-like"/>
    <property type="match status" value="1"/>
</dbReference>
<dbReference type="SMART" id="SM00448">
    <property type="entry name" value="REC"/>
    <property type="match status" value="1"/>
</dbReference>
<dbReference type="InterPro" id="IPR011006">
    <property type="entry name" value="CheY-like_superfamily"/>
</dbReference>
<dbReference type="SMART" id="SM00387">
    <property type="entry name" value="HATPase_c"/>
    <property type="match status" value="1"/>
</dbReference>
<dbReference type="SUPFAM" id="SSF63829">
    <property type="entry name" value="Calcium-dependent phosphotriesterase"/>
    <property type="match status" value="2"/>
</dbReference>
<reference evidence="12 13" key="1">
    <citation type="submission" date="2018-11" db="EMBL/GenBank/DDBJ databases">
        <title>Aureibaculum marinum gen. nov., sp. nov., a member of the family Flavobacteriaceae isolated from the Bohai Sea.</title>
        <authorList>
            <person name="Ji X."/>
        </authorList>
    </citation>
    <scope>NUCLEOTIDE SEQUENCE [LARGE SCALE GENOMIC DNA]</scope>
    <source>
        <strain evidence="12 13">BH-SD17</strain>
    </source>
</reference>
<dbReference type="InterPro" id="IPR005467">
    <property type="entry name" value="His_kinase_dom"/>
</dbReference>
<evidence type="ECO:0000256" key="7">
    <source>
        <dbReference type="ARBA" id="ARBA00023163"/>
    </source>
</evidence>
<dbReference type="EC" id="2.7.13.3" evidence="2"/>
<dbReference type="Gene3D" id="3.30.565.10">
    <property type="entry name" value="Histidine kinase-like ATPase, C-terminal domain"/>
    <property type="match status" value="1"/>
</dbReference>
<dbReference type="Gene3D" id="2.130.10.10">
    <property type="entry name" value="YVTN repeat-like/Quinoprotein amine dehydrogenase"/>
    <property type="match status" value="2"/>
</dbReference>
<dbReference type="InterPro" id="IPR003594">
    <property type="entry name" value="HATPase_dom"/>
</dbReference>
<dbReference type="Gene3D" id="3.40.50.2300">
    <property type="match status" value="1"/>
</dbReference>
<comment type="catalytic activity">
    <reaction evidence="1">
        <text>ATP + protein L-histidine = ADP + protein N-phospho-L-histidine.</text>
        <dbReference type="EC" id="2.7.13.3"/>
    </reaction>
</comment>
<dbReference type="FunFam" id="2.60.40.10:FF:000791">
    <property type="entry name" value="Two-component system sensor histidine kinase/response regulator"/>
    <property type="match status" value="1"/>
</dbReference>
<dbReference type="GO" id="GO:0000155">
    <property type="term" value="F:phosphorelay sensor kinase activity"/>
    <property type="evidence" value="ECO:0007669"/>
    <property type="project" value="InterPro"/>
</dbReference>
<dbReference type="InterPro" id="IPR003661">
    <property type="entry name" value="HisK_dim/P_dom"/>
</dbReference>
<dbReference type="Pfam" id="PF12833">
    <property type="entry name" value="HTH_18"/>
    <property type="match status" value="1"/>
</dbReference>
<dbReference type="InterPro" id="IPR011110">
    <property type="entry name" value="Reg_prop"/>
</dbReference>
<dbReference type="InterPro" id="IPR001789">
    <property type="entry name" value="Sig_transdc_resp-reg_receiver"/>
</dbReference>
<accession>A0A3N4NAL4</accession>
<keyword evidence="3 8" id="KW-0597">Phosphoprotein</keyword>
<name>A0A3N4NAL4_9FLAO</name>
<dbReference type="InterPro" id="IPR009057">
    <property type="entry name" value="Homeodomain-like_sf"/>
</dbReference>
<dbReference type="Pfam" id="PF07494">
    <property type="entry name" value="Reg_prop"/>
    <property type="match status" value="6"/>
</dbReference>
<evidence type="ECO:0000256" key="2">
    <source>
        <dbReference type="ARBA" id="ARBA00012438"/>
    </source>
</evidence>
<evidence type="ECO:0000259" key="11">
    <source>
        <dbReference type="PROSITE" id="PS50110"/>
    </source>
</evidence>
<evidence type="ECO:0000256" key="1">
    <source>
        <dbReference type="ARBA" id="ARBA00000085"/>
    </source>
</evidence>
<feature type="modified residue" description="4-aspartylphosphate" evidence="8">
    <location>
        <position position="1166"/>
    </location>
</feature>
<dbReference type="Pfam" id="PF07495">
    <property type="entry name" value="Y_Y_Y"/>
    <property type="match status" value="1"/>
</dbReference>
<feature type="domain" description="Histidine kinase" evidence="10">
    <location>
        <begin position="861"/>
        <end position="1079"/>
    </location>
</feature>
<dbReference type="SUPFAM" id="SSF55874">
    <property type="entry name" value="ATPase domain of HSP90 chaperone/DNA topoisomerase II/histidine kinase"/>
    <property type="match status" value="1"/>
</dbReference>
<evidence type="ECO:0000256" key="4">
    <source>
        <dbReference type="ARBA" id="ARBA00022679"/>
    </source>
</evidence>
<dbReference type="Gene3D" id="1.10.287.130">
    <property type="match status" value="1"/>
</dbReference>
<dbReference type="GO" id="GO:0003700">
    <property type="term" value="F:DNA-binding transcription factor activity"/>
    <property type="evidence" value="ECO:0007669"/>
    <property type="project" value="InterPro"/>
</dbReference>
<dbReference type="Pfam" id="PF02518">
    <property type="entry name" value="HATPase_c"/>
    <property type="match status" value="1"/>
</dbReference>
<evidence type="ECO:0000256" key="3">
    <source>
        <dbReference type="ARBA" id="ARBA00022553"/>
    </source>
</evidence>
<evidence type="ECO:0000256" key="5">
    <source>
        <dbReference type="ARBA" id="ARBA00022777"/>
    </source>
</evidence>
<dbReference type="InterPro" id="IPR018060">
    <property type="entry name" value="HTH_AraC"/>
</dbReference>
<dbReference type="PANTHER" id="PTHR43547:SF2">
    <property type="entry name" value="HYBRID SIGNAL TRANSDUCTION HISTIDINE KINASE C"/>
    <property type="match status" value="1"/>
</dbReference>
<dbReference type="PROSITE" id="PS01124">
    <property type="entry name" value="HTH_ARAC_FAMILY_2"/>
    <property type="match status" value="1"/>
</dbReference>
<protein>
    <recommendedName>
        <fullName evidence="2">histidine kinase</fullName>
        <ecNumber evidence="2">2.7.13.3</ecNumber>
    </recommendedName>
</protein>
<keyword evidence="6" id="KW-0805">Transcription regulation</keyword>
<organism evidence="12 13">
    <name type="scientific">Aureibaculum marinum</name>
    <dbReference type="NCBI Taxonomy" id="2487930"/>
    <lineage>
        <taxon>Bacteria</taxon>
        <taxon>Pseudomonadati</taxon>
        <taxon>Bacteroidota</taxon>
        <taxon>Flavobacteriia</taxon>
        <taxon>Flavobacteriales</taxon>
        <taxon>Flavobacteriaceae</taxon>
        <taxon>Aureibaculum</taxon>
    </lineage>
</organism>
<dbReference type="RefSeq" id="WP_123898813.1">
    <property type="nucleotide sequence ID" value="NZ_RPFJ01000030.1"/>
</dbReference>
<evidence type="ECO:0000313" key="12">
    <source>
        <dbReference type="EMBL" id="RPD93374.1"/>
    </source>
</evidence>
<dbReference type="OrthoDB" id="358279at2"/>
<dbReference type="InterPro" id="IPR036890">
    <property type="entry name" value="HATPase_C_sf"/>
</dbReference>
<dbReference type="InterPro" id="IPR004358">
    <property type="entry name" value="Sig_transdc_His_kin-like_C"/>
</dbReference>
<dbReference type="Gene3D" id="1.10.10.60">
    <property type="entry name" value="Homeodomain-like"/>
    <property type="match status" value="2"/>
</dbReference>
<dbReference type="FunFam" id="3.40.50.2300:FF:000138">
    <property type="entry name" value="Two-component system sensor histidine kinase/response regulator"/>
    <property type="match status" value="1"/>
</dbReference>
<dbReference type="Gene3D" id="2.60.40.10">
    <property type="entry name" value="Immunoglobulins"/>
    <property type="match status" value="1"/>
</dbReference>
<feature type="domain" description="HTH araC/xylS-type" evidence="9">
    <location>
        <begin position="1266"/>
        <end position="1365"/>
    </location>
</feature>
<dbReference type="SMART" id="SM00342">
    <property type="entry name" value="HTH_ARAC"/>
    <property type="match status" value="1"/>
</dbReference>
<dbReference type="PANTHER" id="PTHR43547">
    <property type="entry name" value="TWO-COMPONENT HISTIDINE KINASE"/>
    <property type="match status" value="1"/>
</dbReference>